<accession>A0A379T0U5</accession>
<proteinExistence type="predicted"/>
<dbReference type="EMBL" id="UGXD01000002">
    <property type="protein sequence ID" value="SUG35323.1"/>
    <property type="molecule type" value="Genomic_DNA"/>
</dbReference>
<reference evidence="1 2" key="1">
    <citation type="submission" date="2018-06" db="EMBL/GenBank/DDBJ databases">
        <authorList>
            <consortium name="Pathogen Informatics"/>
            <person name="Doyle S."/>
        </authorList>
    </citation>
    <scope>NUCLEOTIDE SEQUENCE [LARGE SCALE GENOMIC DNA]</scope>
    <source>
        <strain evidence="1 2">NCTC7304</strain>
    </source>
</reference>
<evidence type="ECO:0000313" key="2">
    <source>
        <dbReference type="Proteomes" id="UP000254762"/>
    </source>
</evidence>
<organism evidence="1 2">
    <name type="scientific">Salmonella enterica subsp. arizonae</name>
    <dbReference type="NCBI Taxonomy" id="59203"/>
    <lineage>
        <taxon>Bacteria</taxon>
        <taxon>Pseudomonadati</taxon>
        <taxon>Pseudomonadota</taxon>
        <taxon>Gammaproteobacteria</taxon>
        <taxon>Enterobacterales</taxon>
        <taxon>Enterobacteriaceae</taxon>
        <taxon>Salmonella</taxon>
    </lineage>
</organism>
<dbReference type="AlphaFoldDB" id="A0A379T0U5"/>
<protein>
    <submittedName>
        <fullName evidence="1">Uncharacterized protein</fullName>
    </submittedName>
</protein>
<sequence>MATDEQRLVVLDMLIKKYDSIVWRFLYEQTDPMGGMYMENARPKWRDDDAGSAQMRGIFLSAYYSALGERILNLAENNAERIAALIRRIDHFEGTYQKRLIGIN</sequence>
<evidence type="ECO:0000313" key="1">
    <source>
        <dbReference type="EMBL" id="SUG35323.1"/>
    </source>
</evidence>
<gene>
    <name evidence="1" type="ORF">NCTC7304_04884</name>
</gene>
<name>A0A379T0U5_SALER</name>
<dbReference type="Proteomes" id="UP000254762">
    <property type="component" value="Unassembled WGS sequence"/>
</dbReference>